<dbReference type="OrthoDB" id="517279at2"/>
<evidence type="ECO:0000313" key="7">
    <source>
        <dbReference type="EMBL" id="OXG08618.1"/>
    </source>
</evidence>
<gene>
    <name evidence="7" type="ORF">B0A64_04105</name>
</gene>
<keyword evidence="4" id="KW-0862">Zinc</keyword>
<keyword evidence="5" id="KW-0482">Metalloprotease</keyword>
<evidence type="ECO:0000256" key="2">
    <source>
        <dbReference type="ARBA" id="ARBA00022723"/>
    </source>
</evidence>
<evidence type="ECO:0000259" key="6">
    <source>
        <dbReference type="Pfam" id="PF14464"/>
    </source>
</evidence>
<dbReference type="GO" id="GO:0006508">
    <property type="term" value="P:proteolysis"/>
    <property type="evidence" value="ECO:0007669"/>
    <property type="project" value="UniProtKB-KW"/>
</dbReference>
<dbReference type="AlphaFoldDB" id="A0A227PH41"/>
<keyword evidence="2" id="KW-0479">Metal-binding</keyword>
<sequence length="154" mass="17938">MMYKIIELGLTMEIDDKLLSTIIEVGIQHYPNEFGGFLIGNYSQTQTHLRITDTILPNKFKGTPYLFERDTIGIDDKLKKFYTEDPKKYYLGEWHTHPNNLPIPSSTDIDAINSIANHPEVSIKNPLMLIIGYDKTKVELGFYVQFKNKLYRYE</sequence>
<dbReference type="SUPFAM" id="SSF102712">
    <property type="entry name" value="JAB1/MPN domain"/>
    <property type="match status" value="1"/>
</dbReference>
<feature type="domain" description="JAB" evidence="6">
    <location>
        <begin position="17"/>
        <end position="133"/>
    </location>
</feature>
<evidence type="ECO:0000313" key="8">
    <source>
        <dbReference type="Proteomes" id="UP000214684"/>
    </source>
</evidence>
<dbReference type="GO" id="GO:0008237">
    <property type="term" value="F:metallopeptidase activity"/>
    <property type="evidence" value="ECO:0007669"/>
    <property type="project" value="UniProtKB-KW"/>
</dbReference>
<dbReference type="Proteomes" id="UP000214684">
    <property type="component" value="Unassembled WGS sequence"/>
</dbReference>
<evidence type="ECO:0000256" key="5">
    <source>
        <dbReference type="ARBA" id="ARBA00023049"/>
    </source>
</evidence>
<evidence type="ECO:0000256" key="3">
    <source>
        <dbReference type="ARBA" id="ARBA00022801"/>
    </source>
</evidence>
<keyword evidence="1" id="KW-0645">Protease</keyword>
<name>A0A227PH41_9FLAO</name>
<organism evidence="7 8">
    <name type="scientific">Flavobacterium araucananum</name>
    <dbReference type="NCBI Taxonomy" id="946678"/>
    <lineage>
        <taxon>Bacteria</taxon>
        <taxon>Pseudomonadati</taxon>
        <taxon>Bacteroidota</taxon>
        <taxon>Flavobacteriia</taxon>
        <taxon>Flavobacteriales</taxon>
        <taxon>Flavobacteriaceae</taxon>
        <taxon>Flavobacterium</taxon>
    </lineage>
</organism>
<evidence type="ECO:0000256" key="1">
    <source>
        <dbReference type="ARBA" id="ARBA00022670"/>
    </source>
</evidence>
<keyword evidence="3" id="KW-0378">Hydrolase</keyword>
<dbReference type="Pfam" id="PF14464">
    <property type="entry name" value="Prok-JAB"/>
    <property type="match status" value="1"/>
</dbReference>
<accession>A0A227PH41</accession>
<comment type="caution">
    <text evidence="7">The sequence shown here is derived from an EMBL/GenBank/DDBJ whole genome shotgun (WGS) entry which is preliminary data.</text>
</comment>
<keyword evidence="8" id="KW-1185">Reference proteome</keyword>
<reference evidence="7 8" key="1">
    <citation type="submission" date="2016-11" db="EMBL/GenBank/DDBJ databases">
        <title>Whole genomes of Flavobacteriaceae.</title>
        <authorList>
            <person name="Stine C."/>
            <person name="Li C."/>
            <person name="Tadesse D."/>
        </authorList>
    </citation>
    <scope>NUCLEOTIDE SEQUENCE [LARGE SCALE GENOMIC DNA]</scope>
    <source>
        <strain evidence="7 8">DSM 24704</strain>
    </source>
</reference>
<dbReference type="EMBL" id="MUGS01000005">
    <property type="protein sequence ID" value="OXG08618.1"/>
    <property type="molecule type" value="Genomic_DNA"/>
</dbReference>
<proteinExistence type="predicted"/>
<dbReference type="Gene3D" id="3.40.140.10">
    <property type="entry name" value="Cytidine Deaminase, domain 2"/>
    <property type="match status" value="1"/>
</dbReference>
<evidence type="ECO:0000256" key="4">
    <source>
        <dbReference type="ARBA" id="ARBA00022833"/>
    </source>
</evidence>
<protein>
    <recommendedName>
        <fullName evidence="6">JAB domain-containing protein</fullName>
    </recommendedName>
</protein>
<dbReference type="InterPro" id="IPR028090">
    <property type="entry name" value="JAB_dom_prok"/>
</dbReference>
<dbReference type="GO" id="GO:0046872">
    <property type="term" value="F:metal ion binding"/>
    <property type="evidence" value="ECO:0007669"/>
    <property type="project" value="UniProtKB-KW"/>
</dbReference>